<dbReference type="AlphaFoldDB" id="A8PFV3"/>
<accession>A8PFV3</accession>
<comment type="caution">
    <text evidence="1">The sequence shown here is derived from an EMBL/GenBank/DDBJ whole genome shotgun (WGS) entry which is preliminary data.</text>
</comment>
<sequence>MTILLNLDFKSLRMAPPPWPPGDTAIQLDDSDLPLMEKSEVSADMDYAIVIPKALETYEITKLNSTVDMKLYSVSHDQDQAEYVTGLYVEKLCNHTWVANNLDGANRQYTGPNFPSNKEYTFLIDFGGQVCSFTTAHPSTYGGALTKGWIARTTAECVRDWFKEMNRDIAASKNSKNVPTVTYGPLRKVRIIGISYNHPARVFVPILGFTP</sequence>
<gene>
    <name evidence="1" type="ORF">CC1G_04867</name>
</gene>
<dbReference type="VEuPathDB" id="FungiDB:CC1G_04867"/>
<dbReference type="EMBL" id="AACS02000002">
    <property type="protein sequence ID" value="EAU80757.1"/>
    <property type="molecule type" value="Genomic_DNA"/>
</dbReference>
<dbReference type="Proteomes" id="UP000001861">
    <property type="component" value="Unassembled WGS sequence"/>
</dbReference>
<proteinExistence type="predicted"/>
<dbReference type="GeneID" id="6017682"/>
<dbReference type="KEGG" id="cci:CC1G_04867"/>
<dbReference type="RefSeq" id="XP_001841023.1">
    <property type="nucleotide sequence ID" value="XM_001840971.1"/>
</dbReference>
<protein>
    <submittedName>
        <fullName evidence="1">Uncharacterized protein</fullName>
    </submittedName>
</protein>
<dbReference type="InParanoid" id="A8PFV3"/>
<keyword evidence="2" id="KW-1185">Reference proteome</keyword>
<organism evidence="1 2">
    <name type="scientific">Coprinopsis cinerea (strain Okayama-7 / 130 / ATCC MYA-4618 / FGSC 9003)</name>
    <name type="common">Inky cap fungus</name>
    <name type="synonym">Hormographiella aspergillata</name>
    <dbReference type="NCBI Taxonomy" id="240176"/>
    <lineage>
        <taxon>Eukaryota</taxon>
        <taxon>Fungi</taxon>
        <taxon>Dikarya</taxon>
        <taxon>Basidiomycota</taxon>
        <taxon>Agaricomycotina</taxon>
        <taxon>Agaricomycetes</taxon>
        <taxon>Agaricomycetidae</taxon>
        <taxon>Agaricales</taxon>
        <taxon>Agaricineae</taxon>
        <taxon>Psathyrellaceae</taxon>
        <taxon>Coprinopsis</taxon>
    </lineage>
</organism>
<evidence type="ECO:0000313" key="1">
    <source>
        <dbReference type="EMBL" id="EAU80757.1"/>
    </source>
</evidence>
<reference evidence="1 2" key="1">
    <citation type="journal article" date="2010" name="Proc. Natl. Acad. Sci. U.S.A.">
        <title>Insights into evolution of multicellular fungi from the assembled chromosomes of the mushroom Coprinopsis cinerea (Coprinus cinereus).</title>
        <authorList>
            <person name="Stajich J.E."/>
            <person name="Wilke S.K."/>
            <person name="Ahren D."/>
            <person name="Au C.H."/>
            <person name="Birren B.W."/>
            <person name="Borodovsky M."/>
            <person name="Burns C."/>
            <person name="Canback B."/>
            <person name="Casselton L.A."/>
            <person name="Cheng C.K."/>
            <person name="Deng J."/>
            <person name="Dietrich F.S."/>
            <person name="Fargo D.C."/>
            <person name="Farman M.L."/>
            <person name="Gathman A.C."/>
            <person name="Goldberg J."/>
            <person name="Guigo R."/>
            <person name="Hoegger P.J."/>
            <person name="Hooker J.B."/>
            <person name="Huggins A."/>
            <person name="James T.Y."/>
            <person name="Kamada T."/>
            <person name="Kilaru S."/>
            <person name="Kodira C."/>
            <person name="Kues U."/>
            <person name="Kupfer D."/>
            <person name="Kwan H.S."/>
            <person name="Lomsadze A."/>
            <person name="Li W."/>
            <person name="Lilly W.W."/>
            <person name="Ma L.J."/>
            <person name="Mackey A.J."/>
            <person name="Manning G."/>
            <person name="Martin F."/>
            <person name="Muraguchi H."/>
            <person name="Natvig D.O."/>
            <person name="Palmerini H."/>
            <person name="Ramesh M.A."/>
            <person name="Rehmeyer C.J."/>
            <person name="Roe B.A."/>
            <person name="Shenoy N."/>
            <person name="Stanke M."/>
            <person name="Ter-Hovhannisyan V."/>
            <person name="Tunlid A."/>
            <person name="Velagapudi R."/>
            <person name="Vision T.J."/>
            <person name="Zeng Q."/>
            <person name="Zolan M.E."/>
            <person name="Pukkila P.J."/>
        </authorList>
    </citation>
    <scope>NUCLEOTIDE SEQUENCE [LARGE SCALE GENOMIC DNA]</scope>
    <source>
        <strain evidence="2">Okayama-7 / 130 / ATCC MYA-4618 / FGSC 9003</strain>
    </source>
</reference>
<evidence type="ECO:0000313" key="2">
    <source>
        <dbReference type="Proteomes" id="UP000001861"/>
    </source>
</evidence>
<name>A8PFV3_COPC7</name>